<dbReference type="EMBL" id="CAJNOQ010001624">
    <property type="protein sequence ID" value="CAF0907876.1"/>
    <property type="molecule type" value="Genomic_DNA"/>
</dbReference>
<feature type="compositionally biased region" description="Low complexity" evidence="1">
    <location>
        <begin position="121"/>
        <end position="134"/>
    </location>
</feature>
<evidence type="ECO:0000256" key="1">
    <source>
        <dbReference type="SAM" id="MobiDB-lite"/>
    </source>
</evidence>
<evidence type="ECO:0000313" key="3">
    <source>
        <dbReference type="EMBL" id="CAF3689456.1"/>
    </source>
</evidence>
<name>A0A814A5D5_9BILA</name>
<accession>A0A814A5D5</accession>
<sequence length="185" mass="20906">MSSTYLNQSRAVLYSLVFRLIKTALPKSLSPRLLAKTSESQPRIDIDNNLKNKRYIKRRQTQSLTDEAIKLIIENNYVIVKGIFYQQLRGLEMGGSVSKTVANLTGEYCKMPPKRRALMGRSTSASRRMAASRAVETPEQGQVQRQEDRATHAASRAAETPEQRRSRVDDQRTRQATASASITYI</sequence>
<feature type="compositionally biased region" description="Polar residues" evidence="1">
    <location>
        <begin position="174"/>
        <end position="185"/>
    </location>
</feature>
<comment type="caution">
    <text evidence="2">The sequence shown here is derived from an EMBL/GenBank/DDBJ whole genome shotgun (WGS) entry which is preliminary data.</text>
</comment>
<organism evidence="2 4">
    <name type="scientific">Didymodactylos carnosus</name>
    <dbReference type="NCBI Taxonomy" id="1234261"/>
    <lineage>
        <taxon>Eukaryota</taxon>
        <taxon>Metazoa</taxon>
        <taxon>Spiralia</taxon>
        <taxon>Gnathifera</taxon>
        <taxon>Rotifera</taxon>
        <taxon>Eurotatoria</taxon>
        <taxon>Bdelloidea</taxon>
        <taxon>Philodinida</taxon>
        <taxon>Philodinidae</taxon>
        <taxon>Didymodactylos</taxon>
    </lineage>
</organism>
<gene>
    <name evidence="2" type="ORF">GPM918_LOCUS8987</name>
    <name evidence="3" type="ORF">SRO942_LOCUS8988</name>
</gene>
<dbReference type="EMBL" id="CAJOBC010001624">
    <property type="protein sequence ID" value="CAF3689456.1"/>
    <property type="molecule type" value="Genomic_DNA"/>
</dbReference>
<proteinExistence type="predicted"/>
<evidence type="ECO:0000313" key="4">
    <source>
        <dbReference type="Proteomes" id="UP000663829"/>
    </source>
</evidence>
<protein>
    <submittedName>
        <fullName evidence="2">Uncharacterized protein</fullName>
    </submittedName>
</protein>
<feature type="compositionally biased region" description="Basic and acidic residues" evidence="1">
    <location>
        <begin position="159"/>
        <end position="173"/>
    </location>
</feature>
<dbReference type="AlphaFoldDB" id="A0A814A5D5"/>
<evidence type="ECO:0000313" key="2">
    <source>
        <dbReference type="EMBL" id="CAF0907876.1"/>
    </source>
</evidence>
<keyword evidence="4" id="KW-1185">Reference proteome</keyword>
<dbReference type="Proteomes" id="UP000681722">
    <property type="component" value="Unassembled WGS sequence"/>
</dbReference>
<dbReference type="Proteomes" id="UP000663829">
    <property type="component" value="Unassembled WGS sequence"/>
</dbReference>
<feature type="region of interest" description="Disordered" evidence="1">
    <location>
        <begin position="118"/>
        <end position="185"/>
    </location>
</feature>
<reference evidence="2" key="1">
    <citation type="submission" date="2021-02" db="EMBL/GenBank/DDBJ databases">
        <authorList>
            <person name="Nowell W R."/>
        </authorList>
    </citation>
    <scope>NUCLEOTIDE SEQUENCE</scope>
</reference>